<dbReference type="Gene3D" id="1.20.120.450">
    <property type="entry name" value="dinb family like domain"/>
    <property type="match status" value="1"/>
</dbReference>
<dbReference type="AlphaFoldDB" id="A0A4V1M7X5"/>
<sequence>MTFAETFLNSYIKRALGYKELADKTFAQLSDADFHYQPNEASNSIAVTMQHLAGNMLSRFTNFLTEDGEKEWRKRDEEFEDQQWSKDALLKRWNEGWDCYLNAVKQLTADDLLKTITIRSEGLTVIDALNRQLAHYPYHVGQIVYVGRMIKNNEWQSLSIPKGQSQQFNDQMQHKHS</sequence>
<dbReference type="EMBL" id="SDHW01000001">
    <property type="protein sequence ID" value="RXK61872.1"/>
    <property type="molecule type" value="Genomic_DNA"/>
</dbReference>
<protein>
    <submittedName>
        <fullName evidence="1">DUF1572 domain-containing protein</fullName>
    </submittedName>
</protein>
<reference evidence="1 2" key="1">
    <citation type="submission" date="2019-01" db="EMBL/GenBank/DDBJ databases">
        <title>Lacibacter sp. strain TTM-7.</title>
        <authorList>
            <person name="Chen W.-M."/>
        </authorList>
    </citation>
    <scope>NUCLEOTIDE SEQUENCE [LARGE SCALE GENOMIC DNA]</scope>
    <source>
        <strain evidence="1 2">TTM-7</strain>
    </source>
</reference>
<comment type="caution">
    <text evidence="1">The sequence shown here is derived from an EMBL/GenBank/DDBJ whole genome shotgun (WGS) entry which is preliminary data.</text>
</comment>
<dbReference type="SUPFAM" id="SSF109854">
    <property type="entry name" value="DinB/YfiT-like putative metalloenzymes"/>
    <property type="match status" value="1"/>
</dbReference>
<evidence type="ECO:0000313" key="1">
    <source>
        <dbReference type="EMBL" id="RXK61872.1"/>
    </source>
</evidence>
<keyword evidence="2" id="KW-1185">Reference proteome</keyword>
<dbReference type="RefSeq" id="WP_129129244.1">
    <property type="nucleotide sequence ID" value="NZ_SDHW01000001.1"/>
</dbReference>
<gene>
    <name evidence="1" type="ORF">ESA94_02320</name>
</gene>
<dbReference type="InterPro" id="IPR011466">
    <property type="entry name" value="DUF1572"/>
</dbReference>
<proteinExistence type="predicted"/>
<dbReference type="OrthoDB" id="68731at2"/>
<dbReference type="Pfam" id="PF07609">
    <property type="entry name" value="DUF1572"/>
    <property type="match status" value="1"/>
</dbReference>
<dbReference type="InterPro" id="IPR034660">
    <property type="entry name" value="DinB/YfiT-like"/>
</dbReference>
<evidence type="ECO:0000313" key="2">
    <source>
        <dbReference type="Proteomes" id="UP000290204"/>
    </source>
</evidence>
<name>A0A4V1M7X5_9BACT</name>
<accession>A0A4V1M7X5</accession>
<organism evidence="1 2">
    <name type="scientific">Lacibacter luteus</name>
    <dbReference type="NCBI Taxonomy" id="2508719"/>
    <lineage>
        <taxon>Bacteria</taxon>
        <taxon>Pseudomonadati</taxon>
        <taxon>Bacteroidota</taxon>
        <taxon>Chitinophagia</taxon>
        <taxon>Chitinophagales</taxon>
        <taxon>Chitinophagaceae</taxon>
        <taxon>Lacibacter</taxon>
    </lineage>
</organism>
<dbReference type="Proteomes" id="UP000290204">
    <property type="component" value="Unassembled WGS sequence"/>
</dbReference>